<feature type="domain" description="BPTI/Kunitz inhibitor" evidence="5">
    <location>
        <begin position="605"/>
        <end position="664"/>
    </location>
</feature>
<gene>
    <name evidence="6" type="ORF">ACOC_LOCUS8651</name>
</gene>
<dbReference type="InterPro" id="IPR006150">
    <property type="entry name" value="Cys_repeat_1"/>
</dbReference>
<organism evidence="8">
    <name type="scientific">Angiostrongylus costaricensis</name>
    <name type="common">Nematode worm</name>
    <dbReference type="NCBI Taxonomy" id="334426"/>
    <lineage>
        <taxon>Eukaryota</taxon>
        <taxon>Metazoa</taxon>
        <taxon>Ecdysozoa</taxon>
        <taxon>Nematoda</taxon>
        <taxon>Chromadorea</taxon>
        <taxon>Rhabditida</taxon>
        <taxon>Rhabditina</taxon>
        <taxon>Rhabditomorpha</taxon>
        <taxon>Strongyloidea</taxon>
        <taxon>Metastrongylidae</taxon>
        <taxon>Angiostrongylus</taxon>
    </lineage>
</organism>
<feature type="domain" description="BPTI/Kunitz inhibitor" evidence="5">
    <location>
        <begin position="524"/>
        <end position="574"/>
    </location>
</feature>
<dbReference type="EMBL" id="UYYA01004183">
    <property type="protein sequence ID" value="VDM60236.1"/>
    <property type="molecule type" value="Genomic_DNA"/>
</dbReference>
<evidence type="ECO:0000313" key="6">
    <source>
        <dbReference type="EMBL" id="VDM60236.1"/>
    </source>
</evidence>
<accession>A0A158PJE1</accession>
<dbReference type="AlphaFoldDB" id="A0A158PJE1"/>
<dbReference type="CDD" id="cd22593">
    <property type="entry name" value="Kunitz_conkunitzin"/>
    <property type="match status" value="2"/>
</dbReference>
<keyword evidence="7" id="KW-1185">Reference proteome</keyword>
<dbReference type="WBParaSite" id="ACOC_0000865001-mRNA-1">
    <property type="protein sequence ID" value="ACOC_0000865001-mRNA-1"/>
    <property type="gene ID" value="ACOC_0000865001"/>
</dbReference>
<dbReference type="Gene3D" id="4.10.410.10">
    <property type="entry name" value="Pancreatic trypsin inhibitor Kunitz domain"/>
    <property type="match status" value="4"/>
</dbReference>
<keyword evidence="1" id="KW-0646">Protease inhibitor</keyword>
<feature type="region of interest" description="Disordered" evidence="4">
    <location>
        <begin position="185"/>
        <end position="213"/>
    </location>
</feature>
<proteinExistence type="predicted"/>
<dbReference type="OrthoDB" id="4473401at2759"/>
<dbReference type="InterPro" id="IPR036880">
    <property type="entry name" value="Kunitz_BPTI_sf"/>
</dbReference>
<dbReference type="InterPro" id="IPR002223">
    <property type="entry name" value="Kunitz_BPTI"/>
</dbReference>
<sequence>MEDHRPMPCQPRPWLPEQRCPTGFWCHEGEDEASYYCCQNNRKGLNRCHLPPAVGFGKPKVRRFYYDPTIDGCHALYYTGIGGNENNFVSYEQCEQTCRGYEPPKVFRPMSSSSALMQVTRELSTENETLNSYGSFEKAQPAQTETSVVMPQQVSKSLEATTHSIAFETFQQQTSAMPRTLNRSLATSTPEETIPAPGHPRGKPLSSKVSMLPNSESRNITPLISQYTNVEPVVSQILLVPEHQTTANVPKLHEKISTRPIMIHYSNPYPFFVLVPICRPRRNGRLGGPWARDRFHVYVAGRLRPLPHTRPYAPFPLQKNPKNSVYFHFVAFFFSYFRACPIESSCKLFLNLRLCFLSPVIWTKLLLLNKVRISILGSYMTSNIDNYFMNWIKSIRCPLQESPMDNISACLSPMYDDVVIMCALESVQCPAGTFCQIGDGQSICCPTPIGNKCEQAVRTGVGPSSLPRWYFDPTVRECLPFLFRGFQVYDAIPIGSSSFAALPTLLASHSMCYSVFSGKIPTACDLPVISGHGNQFISRFFFSNDYGQCLHFIYSGEGGNSNNFASIHDCHQTCMGTENQYLCKRFVCTSVNGMTFCCQTPESFCLHPRPPLSVCFTQFSPPVQRIEFTYDPLADRCVQFSYSSCSPSFNLNHFKSSSQCTRLCCNQVRAILQSSSDN</sequence>
<dbReference type="SMART" id="SM00131">
    <property type="entry name" value="KU"/>
    <property type="match status" value="4"/>
</dbReference>
<dbReference type="SUPFAM" id="SSF57362">
    <property type="entry name" value="BPTI-like"/>
    <property type="match status" value="4"/>
</dbReference>
<keyword evidence="2" id="KW-0722">Serine protease inhibitor</keyword>
<name>A0A158PJE1_ANGCS</name>
<dbReference type="GO" id="GO:0004867">
    <property type="term" value="F:serine-type endopeptidase inhibitor activity"/>
    <property type="evidence" value="ECO:0007669"/>
    <property type="project" value="UniProtKB-KW"/>
</dbReference>
<evidence type="ECO:0000256" key="3">
    <source>
        <dbReference type="ARBA" id="ARBA00023157"/>
    </source>
</evidence>
<reference evidence="8" key="1">
    <citation type="submission" date="2016-04" db="UniProtKB">
        <authorList>
            <consortium name="WormBaseParasite"/>
        </authorList>
    </citation>
    <scope>IDENTIFICATION</scope>
</reference>
<evidence type="ECO:0000313" key="7">
    <source>
        <dbReference type="Proteomes" id="UP000267027"/>
    </source>
</evidence>
<dbReference type="PANTHER" id="PTHR10083:SF374">
    <property type="entry name" value="BPTI_KUNITZ INHIBITOR DOMAIN-CONTAINING PROTEIN"/>
    <property type="match status" value="1"/>
</dbReference>
<dbReference type="SMART" id="SM00289">
    <property type="entry name" value="WR1"/>
    <property type="match status" value="1"/>
</dbReference>
<dbReference type="Proteomes" id="UP000267027">
    <property type="component" value="Unassembled WGS sequence"/>
</dbReference>
<dbReference type="GO" id="GO:0005615">
    <property type="term" value="C:extracellular space"/>
    <property type="evidence" value="ECO:0007669"/>
    <property type="project" value="TreeGrafter"/>
</dbReference>
<protein>
    <submittedName>
        <fullName evidence="8">Kunitz/Bovine pancreatic trypsin inhibitor domain protein</fullName>
    </submittedName>
</protein>
<dbReference type="InterPro" id="IPR050098">
    <property type="entry name" value="TFPI/VKTCI-like"/>
</dbReference>
<dbReference type="STRING" id="334426.A0A158PJE1"/>
<evidence type="ECO:0000256" key="4">
    <source>
        <dbReference type="SAM" id="MobiDB-lite"/>
    </source>
</evidence>
<evidence type="ECO:0000313" key="8">
    <source>
        <dbReference type="WBParaSite" id="ACOC_0000865001-mRNA-1"/>
    </source>
</evidence>
<dbReference type="Pfam" id="PF00014">
    <property type="entry name" value="Kunitz_BPTI"/>
    <property type="match status" value="4"/>
</dbReference>
<keyword evidence="3" id="KW-1015">Disulfide bond</keyword>
<reference evidence="6 7" key="2">
    <citation type="submission" date="2018-11" db="EMBL/GenBank/DDBJ databases">
        <authorList>
            <consortium name="Pathogen Informatics"/>
        </authorList>
    </citation>
    <scope>NUCLEOTIDE SEQUENCE [LARGE SCALE GENOMIC DNA]</scope>
    <source>
        <strain evidence="6 7">Costa Rica</strain>
    </source>
</reference>
<evidence type="ECO:0000259" key="5">
    <source>
        <dbReference type="PROSITE" id="PS50279"/>
    </source>
</evidence>
<evidence type="ECO:0000256" key="1">
    <source>
        <dbReference type="ARBA" id="ARBA00022690"/>
    </source>
</evidence>
<evidence type="ECO:0000256" key="2">
    <source>
        <dbReference type="ARBA" id="ARBA00022900"/>
    </source>
</evidence>
<feature type="domain" description="BPTI/Kunitz inhibitor" evidence="5">
    <location>
        <begin position="48"/>
        <end position="98"/>
    </location>
</feature>
<dbReference type="PROSITE" id="PS50279">
    <property type="entry name" value="BPTI_KUNITZ_2"/>
    <property type="match status" value="3"/>
</dbReference>
<dbReference type="PANTHER" id="PTHR10083">
    <property type="entry name" value="KUNITZ-TYPE PROTEASE INHIBITOR-RELATED"/>
    <property type="match status" value="1"/>
</dbReference>